<dbReference type="EMBL" id="CCRF01000028">
    <property type="protein sequence ID" value="CEE00639.1"/>
    <property type="molecule type" value="Genomic_DNA"/>
</dbReference>
<dbReference type="Pfam" id="PF13426">
    <property type="entry name" value="PAS_9"/>
    <property type="match status" value="2"/>
</dbReference>
<proteinExistence type="predicted"/>
<organism evidence="12 13">
    <name type="scientific">Caldibacillus thermoamylovorans</name>
    <dbReference type="NCBI Taxonomy" id="35841"/>
    <lineage>
        <taxon>Bacteria</taxon>
        <taxon>Bacillati</taxon>
        <taxon>Bacillota</taxon>
        <taxon>Bacilli</taxon>
        <taxon>Bacillales</taxon>
        <taxon>Bacillaceae</taxon>
        <taxon>Caldibacillus</taxon>
    </lineage>
</organism>
<dbReference type="InterPro" id="IPR036097">
    <property type="entry name" value="HisK_dim/P_sf"/>
</dbReference>
<evidence type="ECO:0000256" key="5">
    <source>
        <dbReference type="ARBA" id="ARBA00022741"/>
    </source>
</evidence>
<dbReference type="SUPFAM" id="SSF55785">
    <property type="entry name" value="PYP-like sensor domain (PAS domain)"/>
    <property type="match status" value="3"/>
</dbReference>
<dbReference type="Pfam" id="PF00512">
    <property type="entry name" value="HisKA"/>
    <property type="match status" value="1"/>
</dbReference>
<evidence type="ECO:0000256" key="1">
    <source>
        <dbReference type="ARBA" id="ARBA00000085"/>
    </source>
</evidence>
<dbReference type="RefSeq" id="WP_051988992.1">
    <property type="nucleotide sequence ID" value="NZ_CCRF01000028.1"/>
</dbReference>
<keyword evidence="8" id="KW-0902">Two-component regulatory system</keyword>
<dbReference type="SMART" id="SM00387">
    <property type="entry name" value="HATPase_c"/>
    <property type="match status" value="1"/>
</dbReference>
<evidence type="ECO:0000256" key="8">
    <source>
        <dbReference type="ARBA" id="ARBA00023012"/>
    </source>
</evidence>
<dbReference type="SMART" id="SM00091">
    <property type="entry name" value="PAS"/>
    <property type="match status" value="3"/>
</dbReference>
<evidence type="ECO:0000256" key="3">
    <source>
        <dbReference type="ARBA" id="ARBA00022553"/>
    </source>
</evidence>
<dbReference type="NCBIfam" id="TIGR00229">
    <property type="entry name" value="sensory_box"/>
    <property type="match status" value="2"/>
</dbReference>
<gene>
    <name evidence="12" type="ORF">BT1A1_0788</name>
</gene>
<dbReference type="PANTHER" id="PTHR43065">
    <property type="entry name" value="SENSOR HISTIDINE KINASE"/>
    <property type="match status" value="1"/>
</dbReference>
<dbReference type="CDD" id="cd00130">
    <property type="entry name" value="PAS"/>
    <property type="match status" value="3"/>
</dbReference>
<evidence type="ECO:0000313" key="13">
    <source>
        <dbReference type="Proteomes" id="UP000040576"/>
    </source>
</evidence>
<feature type="domain" description="PAS" evidence="10">
    <location>
        <begin position="248"/>
        <end position="318"/>
    </location>
</feature>
<evidence type="ECO:0000259" key="9">
    <source>
        <dbReference type="PROSITE" id="PS50109"/>
    </source>
</evidence>
<dbReference type="SUPFAM" id="SSF55874">
    <property type="entry name" value="ATPase domain of HSP90 chaperone/DNA topoisomerase II/histidine kinase"/>
    <property type="match status" value="1"/>
</dbReference>
<dbReference type="EC" id="2.7.13.3" evidence="2"/>
<feature type="domain" description="Histidine kinase" evidence="9">
    <location>
        <begin position="386"/>
        <end position="591"/>
    </location>
</feature>
<dbReference type="GO" id="GO:0000155">
    <property type="term" value="F:phosphorelay sensor kinase activity"/>
    <property type="evidence" value="ECO:0007669"/>
    <property type="project" value="InterPro"/>
</dbReference>
<evidence type="ECO:0000259" key="11">
    <source>
        <dbReference type="PROSITE" id="PS50113"/>
    </source>
</evidence>
<dbReference type="PROSITE" id="PS50113">
    <property type="entry name" value="PAC"/>
    <property type="match status" value="1"/>
</dbReference>
<accession>A0A090KPP7</accession>
<dbReference type="PRINTS" id="PR00344">
    <property type="entry name" value="BCTRLSENSOR"/>
</dbReference>
<keyword evidence="13" id="KW-1185">Reference proteome</keyword>
<dbReference type="InterPro" id="IPR003594">
    <property type="entry name" value="HATPase_dom"/>
</dbReference>
<dbReference type="SMART" id="SM00388">
    <property type="entry name" value="HisKA"/>
    <property type="match status" value="1"/>
</dbReference>
<evidence type="ECO:0000313" key="12">
    <source>
        <dbReference type="EMBL" id="CEE00639.1"/>
    </source>
</evidence>
<dbReference type="InterPro" id="IPR003661">
    <property type="entry name" value="HisK_dim/P_dom"/>
</dbReference>
<evidence type="ECO:0000259" key="10">
    <source>
        <dbReference type="PROSITE" id="PS50112"/>
    </source>
</evidence>
<dbReference type="PANTHER" id="PTHR43065:SF34">
    <property type="entry name" value="SPORULATION KINASE A"/>
    <property type="match status" value="1"/>
</dbReference>
<dbReference type="Pfam" id="PF02518">
    <property type="entry name" value="HATPase_c"/>
    <property type="match status" value="1"/>
</dbReference>
<feature type="domain" description="PAC" evidence="11">
    <location>
        <begin position="322"/>
        <end position="373"/>
    </location>
</feature>
<dbReference type="Pfam" id="PF08448">
    <property type="entry name" value="PAS_4"/>
    <property type="match status" value="1"/>
</dbReference>
<evidence type="ECO:0000256" key="6">
    <source>
        <dbReference type="ARBA" id="ARBA00022777"/>
    </source>
</evidence>
<evidence type="ECO:0000256" key="4">
    <source>
        <dbReference type="ARBA" id="ARBA00022679"/>
    </source>
</evidence>
<reference evidence="12 13" key="1">
    <citation type="submission" date="2014-07" db="EMBL/GenBank/DDBJ databases">
        <authorList>
            <person name="Wibberg Daniel"/>
        </authorList>
    </citation>
    <scope>NUCLEOTIDE SEQUENCE [LARGE SCALE GENOMIC DNA]</scope>
</reference>
<protein>
    <recommendedName>
        <fullName evidence="2">histidine kinase</fullName>
        <ecNumber evidence="2">2.7.13.3</ecNumber>
    </recommendedName>
</protein>
<keyword evidence="6" id="KW-0418">Kinase</keyword>
<dbReference type="InterPro" id="IPR000014">
    <property type="entry name" value="PAS"/>
</dbReference>
<name>A0A090KPP7_9BACI</name>
<evidence type="ECO:0000256" key="2">
    <source>
        <dbReference type="ARBA" id="ARBA00012438"/>
    </source>
</evidence>
<dbReference type="Gene3D" id="1.10.287.130">
    <property type="match status" value="1"/>
</dbReference>
<keyword evidence="5" id="KW-0547">Nucleotide-binding</keyword>
<dbReference type="Gene3D" id="3.30.565.10">
    <property type="entry name" value="Histidine kinase-like ATPase, C-terminal domain"/>
    <property type="match status" value="1"/>
</dbReference>
<feature type="domain" description="PAS" evidence="10">
    <location>
        <begin position="122"/>
        <end position="194"/>
    </location>
</feature>
<dbReference type="InterPro" id="IPR001610">
    <property type="entry name" value="PAC"/>
</dbReference>
<dbReference type="InterPro" id="IPR004358">
    <property type="entry name" value="Sig_transdc_His_kin-like_C"/>
</dbReference>
<dbReference type="InterPro" id="IPR036890">
    <property type="entry name" value="HATPase_C_sf"/>
</dbReference>
<dbReference type="InterPro" id="IPR000700">
    <property type="entry name" value="PAS-assoc_C"/>
</dbReference>
<comment type="catalytic activity">
    <reaction evidence="1">
        <text>ATP + protein L-histidine = ADP + protein N-phospho-L-histidine.</text>
        <dbReference type="EC" id="2.7.13.3"/>
    </reaction>
</comment>
<dbReference type="SUPFAM" id="SSF47384">
    <property type="entry name" value="Homodimeric domain of signal transducing histidine kinase"/>
    <property type="match status" value="1"/>
</dbReference>
<keyword evidence="3" id="KW-0597">Phosphoprotein</keyword>
<dbReference type="InterPro" id="IPR035965">
    <property type="entry name" value="PAS-like_dom_sf"/>
</dbReference>
<dbReference type="PROSITE" id="PS50109">
    <property type="entry name" value="HIS_KIN"/>
    <property type="match status" value="1"/>
</dbReference>
<keyword evidence="4" id="KW-0808">Transferase</keyword>
<dbReference type="InterPro" id="IPR005467">
    <property type="entry name" value="His_kinase_dom"/>
</dbReference>
<dbReference type="InterPro" id="IPR013656">
    <property type="entry name" value="PAS_4"/>
</dbReference>
<evidence type="ECO:0000256" key="7">
    <source>
        <dbReference type="ARBA" id="ARBA00022840"/>
    </source>
</evidence>
<dbReference type="PROSITE" id="PS50112">
    <property type="entry name" value="PAS"/>
    <property type="match status" value="2"/>
</dbReference>
<dbReference type="Gene3D" id="3.30.450.20">
    <property type="entry name" value="PAS domain"/>
    <property type="match status" value="3"/>
</dbReference>
<dbReference type="Proteomes" id="UP000040576">
    <property type="component" value="Unassembled WGS sequence"/>
</dbReference>
<sequence>MEIIPHLDLVEIMKQITDAFFVLNRNGKFKFINKRGAEILNRNHPNDLIGKLIWDEFPEVLKSNFHLHYYRTVMEKQIPVEFDEFFPEPLNRWYHVRVYPITDGITVFIHDTTDKKLRQKRNAAYYEQLFMKNHDGILLLDVDGKITNVNDGIERISGYRSSYFIDKQYFDLEVVKREDLGLLRTAFQKVRKGDIQHGIIDIFHRNGSIIHCDITSFPVEVMNEIVGVFAIVRDVTQIKELECSLRRSEQRYRSLKYHNPEGICSFDLNGKLIGVNPALERMSGYSKEDFLQLHLEQLFHPKDIPTLNKCIQGILDGRGTVDSFEITMINKAGHYVHTVVTVVPIYIDEKLEGFYLIFKDVTKAKMTEELLIQSEKLFAVGQLAASIVHEIRNPLTSLMGFLQLIEHSDGEKNEYLKIMSDELMRIHSITNELLVLAKPQAKKTNRENIPSLLNDVMKLMDSQAIKVGIELVLYSEENVPDIMCDGQQLKQVFINLIKNGIEAMDEKPGKITIRVVRKDHHIILSFTDEGIGMTPEQIKKLGEPFFTTKQKGTGLGMLTTFKIIENHEGNIEIESEVGKGTTIHVILPIQSE</sequence>
<dbReference type="CDD" id="cd00082">
    <property type="entry name" value="HisKA"/>
    <property type="match status" value="1"/>
</dbReference>
<dbReference type="SMART" id="SM00086">
    <property type="entry name" value="PAC"/>
    <property type="match status" value="2"/>
</dbReference>
<dbReference type="AlphaFoldDB" id="A0A090KPP7"/>
<dbReference type="GO" id="GO:0005524">
    <property type="term" value="F:ATP binding"/>
    <property type="evidence" value="ECO:0007669"/>
    <property type="project" value="UniProtKB-KW"/>
</dbReference>
<keyword evidence="7" id="KW-0067">ATP-binding</keyword>